<evidence type="ECO:0000313" key="1">
    <source>
        <dbReference type="EMBL" id="MCB8610717.1"/>
    </source>
</evidence>
<dbReference type="InterPro" id="IPR048135">
    <property type="entry name" value="VapD-like"/>
</dbReference>
<dbReference type="NCBIfam" id="NF041506">
    <property type="entry name" value="VapD"/>
    <property type="match status" value="1"/>
</dbReference>
<protein>
    <submittedName>
        <fullName evidence="1">Uncharacterized protein</fullName>
    </submittedName>
</protein>
<dbReference type="Proteomes" id="UP001198439">
    <property type="component" value="Unassembled WGS sequence"/>
</dbReference>
<accession>A0AAW4W036</accession>
<gene>
    <name evidence="1" type="ORF">LJD69_08940</name>
</gene>
<dbReference type="EMBL" id="JAJDKZ010000023">
    <property type="protein sequence ID" value="MCB8610717.1"/>
    <property type="molecule type" value="Genomic_DNA"/>
</dbReference>
<reference evidence="1" key="1">
    <citation type="submission" date="2021-10" db="EMBL/GenBank/DDBJ databases">
        <title>Collection of gut derived symbiotic bacterial strains cultured from healthy donors.</title>
        <authorList>
            <person name="Lin H."/>
            <person name="Littmann E."/>
            <person name="Kohout C."/>
            <person name="Pamer E.G."/>
        </authorList>
    </citation>
    <scope>NUCLEOTIDE SEQUENCE</scope>
    <source>
        <strain evidence="1">DFI.4.48</strain>
    </source>
</reference>
<evidence type="ECO:0000313" key="2">
    <source>
        <dbReference type="Proteomes" id="UP001198439"/>
    </source>
</evidence>
<comment type="caution">
    <text evidence="1">The sequence shown here is derived from an EMBL/GenBank/DDBJ whole genome shotgun (WGS) entry which is preliminary data.</text>
</comment>
<sequence>MSKKALNFDLNDSLLRKNYPSNNYKKAWYDIRYFLENSGFKHRQYSGYISKSDLSMSKTIQIIKKMSKKYNWLSLSVQEFDVTLIGDEFSLKKYIQQKNNFSLWVCQEKCVSNLNITKK</sequence>
<dbReference type="RefSeq" id="WP_227279763.1">
    <property type="nucleotide sequence ID" value="NZ_DBGDQT010000069.1"/>
</dbReference>
<name>A0AAW4W036_9FIRM</name>
<organism evidence="1 2">
    <name type="scientific">Faecalibacillus faecis</name>
    <dbReference type="NCBI Taxonomy" id="1982628"/>
    <lineage>
        <taxon>Bacteria</taxon>
        <taxon>Bacillati</taxon>
        <taxon>Bacillota</taxon>
        <taxon>Erysipelotrichia</taxon>
        <taxon>Erysipelotrichales</taxon>
        <taxon>Coprobacillaceae</taxon>
        <taxon>Faecalibacillus</taxon>
    </lineage>
</organism>
<dbReference type="AlphaFoldDB" id="A0AAW4W036"/>
<dbReference type="Gene3D" id="3.30.70.240">
    <property type="match status" value="1"/>
</dbReference>
<proteinExistence type="predicted"/>